<dbReference type="RefSeq" id="WP_095595882.1">
    <property type="nucleotide sequence ID" value="NZ_BMKN01000001.1"/>
</dbReference>
<dbReference type="EMBL" id="BMKN01000001">
    <property type="protein sequence ID" value="GGE46660.1"/>
    <property type="molecule type" value="Genomic_DNA"/>
</dbReference>
<proteinExistence type="predicted"/>
<keyword evidence="4" id="KW-1185">Reference proteome</keyword>
<evidence type="ECO:0000313" key="4">
    <source>
        <dbReference type="Proteomes" id="UP000606730"/>
    </source>
</evidence>
<evidence type="ECO:0000256" key="1">
    <source>
        <dbReference type="ARBA" id="ARBA00022679"/>
    </source>
</evidence>
<dbReference type="PANTHER" id="PTHR12203">
    <property type="entry name" value="KDEL LYS-ASP-GLU-LEU CONTAINING - RELATED"/>
    <property type="match status" value="1"/>
</dbReference>
<dbReference type="Pfam" id="PF05686">
    <property type="entry name" value="Glyco_transf_90"/>
    <property type="match status" value="1"/>
</dbReference>
<dbReference type="Proteomes" id="UP000606730">
    <property type="component" value="Unassembled WGS sequence"/>
</dbReference>
<name>A0A917AE97_9RHOB</name>
<dbReference type="InterPro" id="IPR051091">
    <property type="entry name" value="O-Glucosyltr/Glycosyltrsf_90"/>
</dbReference>
<reference evidence="3" key="1">
    <citation type="journal article" date="2014" name="Int. J. Syst. Evol. Microbiol.">
        <title>Complete genome sequence of Corynebacterium casei LMG S-19264T (=DSM 44701T), isolated from a smear-ripened cheese.</title>
        <authorList>
            <consortium name="US DOE Joint Genome Institute (JGI-PGF)"/>
            <person name="Walter F."/>
            <person name="Albersmeier A."/>
            <person name="Kalinowski J."/>
            <person name="Ruckert C."/>
        </authorList>
    </citation>
    <scope>NUCLEOTIDE SEQUENCE</scope>
    <source>
        <strain evidence="3">CGMCC 1.16012</strain>
    </source>
</reference>
<evidence type="ECO:0000259" key="2">
    <source>
        <dbReference type="SMART" id="SM00672"/>
    </source>
</evidence>
<reference evidence="3" key="2">
    <citation type="submission" date="2020-09" db="EMBL/GenBank/DDBJ databases">
        <authorList>
            <person name="Sun Q."/>
            <person name="Zhou Y."/>
        </authorList>
    </citation>
    <scope>NUCLEOTIDE SEQUENCE</scope>
    <source>
        <strain evidence="3">CGMCC 1.16012</strain>
    </source>
</reference>
<dbReference type="PANTHER" id="PTHR12203:SF35">
    <property type="entry name" value="PROTEIN O-GLUCOSYLTRANSFERASE 1"/>
    <property type="match status" value="1"/>
</dbReference>
<feature type="domain" description="Glycosyl transferase CAP10" evidence="2">
    <location>
        <begin position="102"/>
        <end position="319"/>
    </location>
</feature>
<keyword evidence="1" id="KW-0808">Transferase</keyword>
<protein>
    <recommendedName>
        <fullName evidence="2">Glycosyl transferase CAP10 domain-containing protein</fullName>
    </recommendedName>
</protein>
<dbReference type="InterPro" id="IPR006598">
    <property type="entry name" value="CAP10"/>
</dbReference>
<dbReference type="GO" id="GO:0016740">
    <property type="term" value="F:transferase activity"/>
    <property type="evidence" value="ECO:0007669"/>
    <property type="project" value="UniProtKB-KW"/>
</dbReference>
<comment type="caution">
    <text evidence="3">The sequence shown here is derived from an EMBL/GenBank/DDBJ whole genome shotgun (WGS) entry which is preliminary data.</text>
</comment>
<dbReference type="SMART" id="SM00672">
    <property type="entry name" value="CAP10"/>
    <property type="match status" value="1"/>
</dbReference>
<dbReference type="AlphaFoldDB" id="A0A917AE97"/>
<evidence type="ECO:0000313" key="3">
    <source>
        <dbReference type="EMBL" id="GGE46660.1"/>
    </source>
</evidence>
<gene>
    <name evidence="3" type="ORF">GCM10011517_12960</name>
</gene>
<dbReference type="OrthoDB" id="7976614at2"/>
<accession>A0A917AE97</accession>
<sequence>MIKTIPPGIWRIRLERRIRKRIRKYGLKDIDPAFRSVRFEITDDPITPWDLQIERREGAIVISWRAEALEGGKAFEAASNRSSPYMYYFAKAGPKAVRIVCDISDGNLPSCADIGFSSFLPDRGLVPDLYFFQSGGYAEQRRQVAEHSVPWSERDDQIVWRGGLNNTGFAFGRPDMTENGIIAQRLRLAYACRGTDIDVKFVAGFDATPILQAEGLMGDRVAAETWLDRKYALDIDGHSNAWDNLYHRLLFGCCVLKVESQPGFRQWYYDKLKPYEHYVPIKADLSDLHQQVDWARSHPAEAEAIAHQGSELAHSMTFESEMAYAAEEVRKRCRNR</sequence>
<organism evidence="3 4">
    <name type="scientific">Actibacterium pelagium</name>
    <dbReference type="NCBI Taxonomy" id="2029103"/>
    <lineage>
        <taxon>Bacteria</taxon>
        <taxon>Pseudomonadati</taxon>
        <taxon>Pseudomonadota</taxon>
        <taxon>Alphaproteobacteria</taxon>
        <taxon>Rhodobacterales</taxon>
        <taxon>Roseobacteraceae</taxon>
        <taxon>Actibacterium</taxon>
    </lineage>
</organism>